<dbReference type="EMBL" id="JACRUJ010000001">
    <property type="protein sequence ID" value="MBC5840641.1"/>
    <property type="molecule type" value="Genomic_DNA"/>
</dbReference>
<evidence type="ECO:0000256" key="5">
    <source>
        <dbReference type="ARBA" id="ARBA00023237"/>
    </source>
</evidence>
<keyword evidence="5" id="KW-0998">Cell outer membrane</keyword>
<dbReference type="RefSeq" id="WP_187009202.1">
    <property type="nucleotide sequence ID" value="NZ_JACRUI010000001.1"/>
</dbReference>
<keyword evidence="4" id="KW-0472">Membrane</keyword>
<dbReference type="Gene3D" id="1.25.40.390">
    <property type="match status" value="1"/>
</dbReference>
<dbReference type="InterPro" id="IPR011990">
    <property type="entry name" value="TPR-like_helical_dom_sf"/>
</dbReference>
<feature type="domain" description="SusD-like N-terminal" evidence="8">
    <location>
        <begin position="74"/>
        <end position="203"/>
    </location>
</feature>
<evidence type="ECO:0000259" key="8">
    <source>
        <dbReference type="Pfam" id="PF14322"/>
    </source>
</evidence>
<keyword evidence="10" id="KW-1185">Reference proteome</keyword>
<dbReference type="SUPFAM" id="SSF48452">
    <property type="entry name" value="TPR-like"/>
    <property type="match status" value="1"/>
</dbReference>
<comment type="subcellular location">
    <subcellularLocation>
        <location evidence="1">Cell outer membrane</location>
    </subcellularLocation>
</comment>
<feature type="domain" description="RagB/SusD" evidence="7">
    <location>
        <begin position="312"/>
        <end position="453"/>
    </location>
</feature>
<evidence type="ECO:0000256" key="6">
    <source>
        <dbReference type="SAM" id="SignalP"/>
    </source>
</evidence>
<evidence type="ECO:0000313" key="9">
    <source>
        <dbReference type="EMBL" id="MBC5840641.1"/>
    </source>
</evidence>
<feature type="signal peptide" evidence="6">
    <location>
        <begin position="1"/>
        <end position="19"/>
    </location>
</feature>
<evidence type="ECO:0000256" key="3">
    <source>
        <dbReference type="ARBA" id="ARBA00022729"/>
    </source>
</evidence>
<evidence type="ECO:0000313" key="10">
    <source>
        <dbReference type="Proteomes" id="UP000629963"/>
    </source>
</evidence>
<accession>A0ABR7J523</accession>
<dbReference type="Proteomes" id="UP000629963">
    <property type="component" value="Unassembled WGS sequence"/>
</dbReference>
<dbReference type="CDD" id="cd08977">
    <property type="entry name" value="SusD"/>
    <property type="match status" value="1"/>
</dbReference>
<dbReference type="InterPro" id="IPR012944">
    <property type="entry name" value="SusD_RagB_dom"/>
</dbReference>
<dbReference type="PROSITE" id="PS51257">
    <property type="entry name" value="PROKAR_LIPOPROTEIN"/>
    <property type="match status" value="1"/>
</dbReference>
<name>A0ABR7J523_9FLAO</name>
<evidence type="ECO:0000256" key="1">
    <source>
        <dbReference type="ARBA" id="ARBA00004442"/>
    </source>
</evidence>
<reference evidence="9 10" key="1">
    <citation type="submission" date="2020-08" db="EMBL/GenBank/DDBJ databases">
        <title>Description of novel Flavobacterium F-380 isolate.</title>
        <authorList>
            <person name="Saticioglu I.B."/>
            <person name="Duman M."/>
            <person name="Altun S."/>
        </authorList>
    </citation>
    <scope>NUCLEOTIDE SEQUENCE [LARGE SCALE GENOMIC DNA]</scope>
    <source>
        <strain evidence="9 10">F-380</strain>
    </source>
</reference>
<dbReference type="Pfam" id="PF07980">
    <property type="entry name" value="SusD_RagB"/>
    <property type="match status" value="1"/>
</dbReference>
<dbReference type="InterPro" id="IPR033985">
    <property type="entry name" value="SusD-like_N"/>
</dbReference>
<sequence>MKYLLILFGSLLFITSCSSDLDQIPAVDPQADGLINFTNVLNAAYFYQTASVTPMAVMGDFRADNAFMFESPYTDYDVFNANLLSQEVQFTRPFYAALYKSILSANIVIDKSTNATQLGEAKFLRALSYFKLVQVFGDVPINLSSAPSSTDTSILVRRSVATVYDNVIIPDLIDAKAALAAPRSTTGRATKYAAQALLGKVYLTRGQFGLAKTELATVVSSGIFTMLTGANYATVFTVDLNTEILFATQISGSVPDEYVGSDFWTWYRGLDTKSPNPVDARLVAAFTASDASAVGTNDLRRAVTINTTGTKGNKYPQVGGANIDWIEIRLADVILMYAEALNEEADSSLARTAALVELKKIRDRAGLKDFGLVGAPAIPATRAEVRTAIAKERRLELAFEGQRWFDLLRYNVVTPGTAQAVMGIAFNNNYYLFPLPDSEVKASFGIITQNPGY</sequence>
<protein>
    <submittedName>
        <fullName evidence="9">RagB/SusD family nutrient uptake outer membrane protein</fullName>
    </submittedName>
</protein>
<evidence type="ECO:0000259" key="7">
    <source>
        <dbReference type="Pfam" id="PF07980"/>
    </source>
</evidence>
<dbReference type="Pfam" id="PF14322">
    <property type="entry name" value="SusD-like_3"/>
    <property type="match status" value="1"/>
</dbReference>
<gene>
    <name evidence="9" type="ORF">H8R23_04415</name>
</gene>
<comment type="caution">
    <text evidence="9">The sequence shown here is derived from an EMBL/GenBank/DDBJ whole genome shotgun (WGS) entry which is preliminary data.</text>
</comment>
<evidence type="ECO:0000256" key="4">
    <source>
        <dbReference type="ARBA" id="ARBA00023136"/>
    </source>
</evidence>
<feature type="chain" id="PRO_5046697132" evidence="6">
    <location>
        <begin position="20"/>
        <end position="453"/>
    </location>
</feature>
<proteinExistence type="inferred from homology"/>
<keyword evidence="3 6" id="KW-0732">Signal</keyword>
<comment type="similarity">
    <text evidence="2">Belongs to the SusD family.</text>
</comment>
<evidence type="ECO:0000256" key="2">
    <source>
        <dbReference type="ARBA" id="ARBA00006275"/>
    </source>
</evidence>
<organism evidence="9 10">
    <name type="scientific">Flavobacterium kayseriense</name>
    <dbReference type="NCBI Taxonomy" id="2764714"/>
    <lineage>
        <taxon>Bacteria</taxon>
        <taxon>Pseudomonadati</taxon>
        <taxon>Bacteroidota</taxon>
        <taxon>Flavobacteriia</taxon>
        <taxon>Flavobacteriales</taxon>
        <taxon>Flavobacteriaceae</taxon>
        <taxon>Flavobacterium</taxon>
    </lineage>
</organism>